<dbReference type="Proteomes" id="UP000186406">
    <property type="component" value="Unassembled WGS sequence"/>
</dbReference>
<dbReference type="AlphaFoldDB" id="A0A1M7ZR44"/>
<accession>A0A1M7ZR44</accession>
<evidence type="ECO:0000313" key="2">
    <source>
        <dbReference type="Proteomes" id="UP000186406"/>
    </source>
</evidence>
<dbReference type="EMBL" id="FRXO01000013">
    <property type="protein sequence ID" value="SHO67378.1"/>
    <property type="molecule type" value="Genomic_DNA"/>
</dbReference>
<keyword evidence="2" id="KW-1185">Reference proteome</keyword>
<sequence>MVVFDATTLLLLLAPDASAPRDSNGNPVSFAKERIDGLVADLSKRKVKIIIPTPALSEALVRAGAVAGEAYLARLKKSGWFKIESFDERAAIEVAEMTRSAIDHGDKKDGSAATWAKIKYDRQIVAIAKVNSASAIYSDDINLSSFAKRVGLHVINVADLKVPSESLQMDLLNQVTEKKYSSVDKREDT</sequence>
<dbReference type="OrthoDB" id="5458135at2"/>
<evidence type="ECO:0000313" key="1">
    <source>
        <dbReference type="EMBL" id="SHO67378.1"/>
    </source>
</evidence>
<name>A0A1M7ZR44_9HYPH</name>
<dbReference type="InterPro" id="IPR029060">
    <property type="entry name" value="PIN-like_dom_sf"/>
</dbReference>
<gene>
    <name evidence="1" type="ORF">SAMN02745172_04056</name>
</gene>
<reference evidence="1 2" key="1">
    <citation type="submission" date="2016-12" db="EMBL/GenBank/DDBJ databases">
        <authorList>
            <person name="Song W.-J."/>
            <person name="Kurnit D.M."/>
        </authorList>
    </citation>
    <scope>NUCLEOTIDE SEQUENCE [LARGE SCALE GENOMIC DNA]</scope>
    <source>
        <strain evidence="1 2">DSM 19599</strain>
    </source>
</reference>
<organism evidence="1 2">
    <name type="scientific">Pseudoxanthobacter soli DSM 19599</name>
    <dbReference type="NCBI Taxonomy" id="1123029"/>
    <lineage>
        <taxon>Bacteria</taxon>
        <taxon>Pseudomonadati</taxon>
        <taxon>Pseudomonadota</taxon>
        <taxon>Alphaproteobacteria</taxon>
        <taxon>Hyphomicrobiales</taxon>
        <taxon>Segnochrobactraceae</taxon>
        <taxon>Pseudoxanthobacter</taxon>
    </lineage>
</organism>
<dbReference type="SUPFAM" id="SSF88723">
    <property type="entry name" value="PIN domain-like"/>
    <property type="match status" value="1"/>
</dbReference>
<evidence type="ECO:0008006" key="3">
    <source>
        <dbReference type="Google" id="ProtNLM"/>
    </source>
</evidence>
<protein>
    <recommendedName>
        <fullName evidence="3">PIN domain-containing protein</fullName>
    </recommendedName>
</protein>
<proteinExistence type="predicted"/>
<dbReference type="RefSeq" id="WP_139282622.1">
    <property type="nucleotide sequence ID" value="NZ_FRXO01000013.1"/>
</dbReference>